<evidence type="ECO:0000256" key="3">
    <source>
        <dbReference type="ARBA" id="ARBA00022723"/>
    </source>
</evidence>
<comment type="cofactor">
    <cofactor evidence="1">
        <name>FAD</name>
        <dbReference type="ChEBI" id="CHEBI:57692"/>
    </cofactor>
</comment>
<dbReference type="PROSITE" id="PS51387">
    <property type="entry name" value="FAD_PCMH"/>
    <property type="match status" value="1"/>
</dbReference>
<dbReference type="InterPro" id="IPR017900">
    <property type="entry name" value="4Fe4S_Fe_S_CS"/>
</dbReference>
<dbReference type="InterPro" id="IPR016171">
    <property type="entry name" value="Vanillyl_alc_oxidase_C-sub2"/>
</dbReference>
<sequence>MTTTQQRALLSAASCEVAFDNVTRQLYATDASIYRIEPAAVAFPRNGRQASALVKAALEAGLSVIPRGAGTGLAGGALGDGVVMDFSRHLREIRRLDPETRTVEVEAGVVLDRLNAFLRPHGFCFGPDVATSDRATIGGMIANNSSGARAPWYGTTADHVVAVEVVLSDGRIRWLRPGEDALPAQRRVADDVVQLHELRIRERMPPGLLKRWPGYALDRYLERPGDLVQLICGSEGTLAGILSAVLRVVPLPAEKGLGILFFATRREALEAAVAVLDLKPAAVEHLDRLLLDQTRGQPAFAEARALLGLDDRPCESLLVVEFLEAVEEKLAALERRRLGLGCLVLRGEREMRLVWSLRKAGLSLLTSRKGPAKPTTIIEDTAVRPERLPAYVEALEGLLGELGLEASFYGHAASGLLHVRPVLDLHRAEDVRRLRQVAEGVSRLVACFGGSLAAEHGVGIARTEFMEAQLGEDLLGAMREIKRSFDPHQLFNPGKIIPDGRYACDRDLRQGPGYELKLPFEPMLVYGPRDGSLVANLEQCNGCGGCLKSTPVMCPTWPVTGWEALTTRGRANLIRSVLEGRGLEGRSLWDSEELQLALESCLGCRGCEVECPSNVNLALLKADLLQARHRAVGMPWGAWWVSRVDLLGPWGTRFPRLANAMLRWRWVRWGMERVLGISAERPLPAFARERFDRWFARRGRVGGGDRGRVLLWDDTFVRYHEPGVGRAAVRVLEALGYQVELVRGRRCCGRPAFSQGDLERARALGRWNLDLLRGEDPRVPVVFLEPSCYTMFAEDYGQLGLEGAEAVAGRCVLFEVFVERALAAEPDRVRWESGAGLVLIHAHCHVKGLGPVMARLAGRLPGRTVRLLETGCCGMAGAFGAMAATYELSLRVGEPFVEQIAHTPYGTVVVASGTSCRQQVAHMASVPALHMAQLLARSLAESG</sequence>
<dbReference type="Pfam" id="PF02754">
    <property type="entry name" value="CCG"/>
    <property type="match status" value="2"/>
</dbReference>
<dbReference type="Pfam" id="PF01565">
    <property type="entry name" value="FAD_binding_4"/>
    <property type="match status" value="1"/>
</dbReference>
<dbReference type="Gene3D" id="3.30.70.2740">
    <property type="match status" value="1"/>
</dbReference>
<dbReference type="PROSITE" id="PS00198">
    <property type="entry name" value="4FE4S_FER_1"/>
    <property type="match status" value="1"/>
</dbReference>
<dbReference type="PROSITE" id="PS51379">
    <property type="entry name" value="4FE4S_FER_2"/>
    <property type="match status" value="2"/>
</dbReference>
<dbReference type="PANTHER" id="PTHR11748">
    <property type="entry name" value="D-LACTATE DEHYDROGENASE"/>
    <property type="match status" value="1"/>
</dbReference>
<dbReference type="SUPFAM" id="SSF46548">
    <property type="entry name" value="alpha-helical ferredoxin"/>
    <property type="match status" value="1"/>
</dbReference>
<evidence type="ECO:0000256" key="1">
    <source>
        <dbReference type="ARBA" id="ARBA00001974"/>
    </source>
</evidence>
<dbReference type="GO" id="GO:1903457">
    <property type="term" value="P:lactate catabolic process"/>
    <property type="evidence" value="ECO:0007669"/>
    <property type="project" value="TreeGrafter"/>
</dbReference>
<dbReference type="Proteomes" id="UP000477311">
    <property type="component" value="Unassembled WGS sequence"/>
</dbReference>
<evidence type="ECO:0000313" key="10">
    <source>
        <dbReference type="EMBL" id="NGO39072.1"/>
    </source>
</evidence>
<feature type="domain" description="4Fe-4S ferredoxin-type" evidence="8">
    <location>
        <begin position="592"/>
        <end position="622"/>
    </location>
</feature>
<dbReference type="GO" id="GO:0046872">
    <property type="term" value="F:metal ion binding"/>
    <property type="evidence" value="ECO:0007669"/>
    <property type="project" value="UniProtKB-KW"/>
</dbReference>
<keyword evidence="11" id="KW-1185">Reference proteome</keyword>
<dbReference type="InterPro" id="IPR009051">
    <property type="entry name" value="Helical_ferredxn"/>
</dbReference>
<dbReference type="PANTHER" id="PTHR11748:SF119">
    <property type="entry name" value="D-2-HYDROXYGLUTARATE DEHYDROGENASE"/>
    <property type="match status" value="1"/>
</dbReference>
<name>A0A6M1RWD1_9BACT</name>
<keyword evidence="2" id="KW-0285">Flavoprotein</keyword>
<dbReference type="SUPFAM" id="SSF56176">
    <property type="entry name" value="FAD-binding/transporter-associated domain-like"/>
    <property type="match status" value="1"/>
</dbReference>
<dbReference type="InterPro" id="IPR016166">
    <property type="entry name" value="FAD-bd_PCMH"/>
</dbReference>
<dbReference type="InterPro" id="IPR006094">
    <property type="entry name" value="Oxid_FAD_bind_N"/>
</dbReference>
<evidence type="ECO:0000259" key="8">
    <source>
        <dbReference type="PROSITE" id="PS51379"/>
    </source>
</evidence>
<dbReference type="GO" id="GO:0071949">
    <property type="term" value="F:FAD binding"/>
    <property type="evidence" value="ECO:0007669"/>
    <property type="project" value="InterPro"/>
</dbReference>
<dbReference type="InterPro" id="IPR004017">
    <property type="entry name" value="Cys_rich_dom"/>
</dbReference>
<organism evidence="10 11">
    <name type="scientific">Limisphaera ngatamarikiensis</name>
    <dbReference type="NCBI Taxonomy" id="1324935"/>
    <lineage>
        <taxon>Bacteria</taxon>
        <taxon>Pseudomonadati</taxon>
        <taxon>Verrucomicrobiota</taxon>
        <taxon>Verrucomicrobiia</taxon>
        <taxon>Limisphaerales</taxon>
        <taxon>Limisphaeraceae</taxon>
        <taxon>Limisphaera</taxon>
    </lineage>
</organism>
<evidence type="ECO:0000259" key="9">
    <source>
        <dbReference type="PROSITE" id="PS51387"/>
    </source>
</evidence>
<keyword evidence="6" id="KW-0408">Iron</keyword>
<accession>A0A6M1RWD1</accession>
<dbReference type="Gene3D" id="1.10.1060.10">
    <property type="entry name" value="Alpha-helical ferredoxin"/>
    <property type="match status" value="1"/>
</dbReference>
<dbReference type="GO" id="GO:0051536">
    <property type="term" value="F:iron-sulfur cluster binding"/>
    <property type="evidence" value="ECO:0007669"/>
    <property type="project" value="UniProtKB-KW"/>
</dbReference>
<evidence type="ECO:0000256" key="4">
    <source>
        <dbReference type="ARBA" id="ARBA00022827"/>
    </source>
</evidence>
<gene>
    <name evidence="10" type="ORF">G4L39_06630</name>
</gene>
<evidence type="ECO:0000313" key="11">
    <source>
        <dbReference type="Proteomes" id="UP000477311"/>
    </source>
</evidence>
<dbReference type="InterPro" id="IPR016164">
    <property type="entry name" value="FAD-linked_Oxase-like_C"/>
</dbReference>
<keyword evidence="5" id="KW-0560">Oxidoreductase</keyword>
<dbReference type="Pfam" id="PF02913">
    <property type="entry name" value="FAD-oxidase_C"/>
    <property type="match status" value="1"/>
</dbReference>
<dbReference type="InterPro" id="IPR016169">
    <property type="entry name" value="FAD-bd_PCMH_sub2"/>
</dbReference>
<dbReference type="RefSeq" id="WP_165106870.1">
    <property type="nucleotide sequence ID" value="NZ_JAAKYA010000043.1"/>
</dbReference>
<dbReference type="EMBL" id="JAAKYA010000043">
    <property type="protein sequence ID" value="NGO39072.1"/>
    <property type="molecule type" value="Genomic_DNA"/>
</dbReference>
<evidence type="ECO:0000256" key="2">
    <source>
        <dbReference type="ARBA" id="ARBA00022630"/>
    </source>
</evidence>
<evidence type="ECO:0000256" key="6">
    <source>
        <dbReference type="ARBA" id="ARBA00023004"/>
    </source>
</evidence>
<dbReference type="FunFam" id="1.10.45.10:FF:000001">
    <property type="entry name" value="D-lactate dehydrogenase mitochondrial"/>
    <property type="match status" value="1"/>
</dbReference>
<dbReference type="Gene3D" id="1.10.45.10">
    <property type="entry name" value="Vanillyl-alcohol Oxidase, Chain A, domain 4"/>
    <property type="match status" value="1"/>
</dbReference>
<keyword evidence="4" id="KW-0274">FAD</keyword>
<dbReference type="InterPro" id="IPR017896">
    <property type="entry name" value="4Fe4S_Fe-S-bd"/>
</dbReference>
<reference evidence="10 11" key="1">
    <citation type="submission" date="2020-02" db="EMBL/GenBank/DDBJ databases">
        <title>Draft genome sequence of Limisphaera ngatamarikiensis NGM72.4T, a thermophilic Verrucomicrobia grouped in subdivision 3.</title>
        <authorList>
            <person name="Carere C.R."/>
            <person name="Steen J."/>
            <person name="Hugenholtz P."/>
            <person name="Stott M.B."/>
        </authorList>
    </citation>
    <scope>NUCLEOTIDE SEQUENCE [LARGE SCALE GENOMIC DNA]</scope>
    <source>
        <strain evidence="10 11">NGM72.4</strain>
    </source>
</reference>
<dbReference type="InterPro" id="IPR004113">
    <property type="entry name" value="FAD-bd_oxidored_4_C"/>
</dbReference>
<dbReference type="GO" id="GO:0008720">
    <property type="term" value="F:D-lactate dehydrogenase (NAD+) activity"/>
    <property type="evidence" value="ECO:0007669"/>
    <property type="project" value="TreeGrafter"/>
</dbReference>
<protein>
    <submittedName>
        <fullName evidence="10">FAD-binding protein</fullName>
    </submittedName>
</protein>
<keyword evidence="3" id="KW-0479">Metal-binding</keyword>
<dbReference type="Gene3D" id="3.30.465.10">
    <property type="match status" value="1"/>
</dbReference>
<feature type="domain" description="FAD-binding PCMH-type" evidence="9">
    <location>
        <begin position="34"/>
        <end position="251"/>
    </location>
</feature>
<comment type="caution">
    <text evidence="10">The sequence shown here is derived from an EMBL/GenBank/DDBJ whole genome shotgun (WGS) entry which is preliminary data.</text>
</comment>
<feature type="domain" description="4Fe-4S ferredoxin-type" evidence="8">
    <location>
        <begin position="531"/>
        <end position="560"/>
    </location>
</feature>
<dbReference type="InterPro" id="IPR036318">
    <property type="entry name" value="FAD-bd_PCMH-like_sf"/>
</dbReference>
<dbReference type="GO" id="GO:0004458">
    <property type="term" value="F:D-lactate dehydrogenase (cytochrome) activity"/>
    <property type="evidence" value="ECO:0007669"/>
    <property type="project" value="TreeGrafter"/>
</dbReference>
<evidence type="ECO:0000256" key="5">
    <source>
        <dbReference type="ARBA" id="ARBA00023002"/>
    </source>
</evidence>
<dbReference type="Pfam" id="PF13183">
    <property type="entry name" value="Fer4_8"/>
    <property type="match status" value="1"/>
</dbReference>
<proteinExistence type="predicted"/>
<evidence type="ECO:0000256" key="7">
    <source>
        <dbReference type="ARBA" id="ARBA00023014"/>
    </source>
</evidence>
<dbReference type="AlphaFoldDB" id="A0A6M1RWD1"/>
<keyword evidence="7" id="KW-0411">Iron-sulfur</keyword>
<dbReference type="SUPFAM" id="SSF55103">
    <property type="entry name" value="FAD-linked oxidases, C-terminal domain"/>
    <property type="match status" value="1"/>
</dbReference>